<organism evidence="1 2">
    <name type="scientific">Helicoverpa armigera</name>
    <name type="common">Cotton bollworm</name>
    <name type="synonym">Heliothis armigera</name>
    <dbReference type="NCBI Taxonomy" id="29058"/>
    <lineage>
        <taxon>Eukaryota</taxon>
        <taxon>Metazoa</taxon>
        <taxon>Ecdysozoa</taxon>
        <taxon>Arthropoda</taxon>
        <taxon>Hexapoda</taxon>
        <taxon>Insecta</taxon>
        <taxon>Pterygota</taxon>
        <taxon>Neoptera</taxon>
        <taxon>Endopterygota</taxon>
        <taxon>Lepidoptera</taxon>
        <taxon>Glossata</taxon>
        <taxon>Ditrysia</taxon>
        <taxon>Noctuoidea</taxon>
        <taxon>Noctuidae</taxon>
        <taxon>Heliothinae</taxon>
        <taxon>Helicoverpa</taxon>
    </lineage>
</organism>
<dbReference type="AlphaFoldDB" id="A0A2W1BH67"/>
<sequence>MENDENSGSYEDPVVYVLGDIKGLQQEHVRDKFQSLGWNGMFEASGGLVPYVPGSPGSNKGVYSSIFDTNSAQESNDVLGVGSESRYPGFGPLKLASLLKSSFDHDGGSGSRGHMYSSGSYKDLFAKLFSNPHNSEKVFTKHVSQVDDI</sequence>
<gene>
    <name evidence="1" type="primary">HaOG210173</name>
    <name evidence="1" type="ORF">B5X24_HaOG210173</name>
</gene>
<keyword evidence="2" id="KW-1185">Reference proteome</keyword>
<evidence type="ECO:0000313" key="2">
    <source>
        <dbReference type="Proteomes" id="UP000249218"/>
    </source>
</evidence>
<dbReference type="Proteomes" id="UP000249218">
    <property type="component" value="Unassembled WGS sequence"/>
</dbReference>
<reference evidence="1 2" key="1">
    <citation type="journal article" date="2017" name="BMC Biol.">
        <title>Genomic innovations, transcriptional plasticity and gene loss underlying the evolution and divergence of two highly polyphagous and invasive Helicoverpa pest species.</title>
        <authorList>
            <person name="Pearce S.L."/>
            <person name="Clarke D.F."/>
            <person name="East P.D."/>
            <person name="Elfekih S."/>
            <person name="Gordon K.H."/>
            <person name="Jermiin L.S."/>
            <person name="McGaughran A."/>
            <person name="Oakeshott J.G."/>
            <person name="Papanikolaou A."/>
            <person name="Perera O.P."/>
            <person name="Rane R.V."/>
            <person name="Richards S."/>
            <person name="Tay W.T."/>
            <person name="Walsh T.K."/>
            <person name="Anderson A."/>
            <person name="Anderson C.J."/>
            <person name="Asgari S."/>
            <person name="Board P.G."/>
            <person name="Bretschneider A."/>
            <person name="Campbell P.M."/>
            <person name="Chertemps T."/>
            <person name="Christeller J.T."/>
            <person name="Coppin C.W."/>
            <person name="Downes S.J."/>
            <person name="Duan G."/>
            <person name="Farnsworth C.A."/>
            <person name="Good R.T."/>
            <person name="Han L.B."/>
            <person name="Han Y.C."/>
            <person name="Hatje K."/>
            <person name="Horne I."/>
            <person name="Huang Y.P."/>
            <person name="Hughes D.S."/>
            <person name="Jacquin-Joly E."/>
            <person name="James W."/>
            <person name="Jhangiani S."/>
            <person name="Kollmar M."/>
            <person name="Kuwar S.S."/>
            <person name="Li S."/>
            <person name="Liu N.Y."/>
            <person name="Maibeche M.T."/>
            <person name="Miller J.R."/>
            <person name="Montagne N."/>
            <person name="Perry T."/>
            <person name="Qu J."/>
            <person name="Song S.V."/>
            <person name="Sutton G.G."/>
            <person name="Vogel H."/>
            <person name="Walenz B.P."/>
            <person name="Xu W."/>
            <person name="Zhang H.J."/>
            <person name="Zou Z."/>
            <person name="Batterham P."/>
            <person name="Edwards O.R."/>
            <person name="Feyereisen R."/>
            <person name="Gibbs R.A."/>
            <person name="Heckel D.G."/>
            <person name="McGrath A."/>
            <person name="Robin C."/>
            <person name="Scherer S.E."/>
            <person name="Worley K.C."/>
            <person name="Wu Y.D."/>
        </authorList>
    </citation>
    <scope>NUCLEOTIDE SEQUENCE [LARGE SCALE GENOMIC DNA]</scope>
    <source>
        <strain evidence="1">Harm_GR_Male_#8</strain>
        <tissue evidence="1">Whole organism</tissue>
    </source>
</reference>
<dbReference type="EMBL" id="KZ150133">
    <property type="protein sequence ID" value="PZC73034.1"/>
    <property type="molecule type" value="Genomic_DNA"/>
</dbReference>
<proteinExistence type="predicted"/>
<protein>
    <submittedName>
        <fullName evidence="1">Uncharacterized protein</fullName>
    </submittedName>
</protein>
<accession>A0A2W1BH67</accession>
<name>A0A2W1BH67_HELAM</name>
<evidence type="ECO:0000313" key="1">
    <source>
        <dbReference type="EMBL" id="PZC73034.1"/>
    </source>
</evidence>